<evidence type="ECO:0000313" key="2">
    <source>
        <dbReference type="EMBL" id="MBB5706106.1"/>
    </source>
</evidence>
<dbReference type="SUPFAM" id="SSF56925">
    <property type="entry name" value="OMPA-like"/>
    <property type="match status" value="2"/>
</dbReference>
<evidence type="ECO:0000313" key="3">
    <source>
        <dbReference type="Proteomes" id="UP000537161"/>
    </source>
</evidence>
<organism evidence="2 3">
    <name type="scientific">Sphingopyxis panaciterrulae</name>
    <dbReference type="NCBI Taxonomy" id="462372"/>
    <lineage>
        <taxon>Bacteria</taxon>
        <taxon>Pseudomonadati</taxon>
        <taxon>Pseudomonadota</taxon>
        <taxon>Alphaproteobacteria</taxon>
        <taxon>Sphingomonadales</taxon>
        <taxon>Sphingomonadaceae</taxon>
        <taxon>Sphingopyxis</taxon>
    </lineage>
</organism>
<dbReference type="AlphaFoldDB" id="A0A7W9B4I6"/>
<proteinExistence type="predicted"/>
<dbReference type="RefSeq" id="WP_184096738.1">
    <property type="nucleotide sequence ID" value="NZ_JACIJH010000003.1"/>
</dbReference>
<gene>
    <name evidence="2" type="ORF">FHR21_001450</name>
</gene>
<protein>
    <recommendedName>
        <fullName evidence="1">Transferrin-binding protein B C-lobe/N-lobe beta-barrel domain-containing protein</fullName>
    </recommendedName>
</protein>
<dbReference type="InterPro" id="IPR011250">
    <property type="entry name" value="OMP/PagP_B-barrel"/>
</dbReference>
<sequence length="505" mass="52913">MAEASLVYDAGTDSFTLGTGSEEFVFNPADVKIAASNLLRYEKIEGDKITQLDLDWGMRSDWTTAPDYVALGQLLIRQTDIPTGIDHYRTLDLVFGFPSEASAVPKMGSAAYDLTFSGTRSSSATDSLLDMVGDGTALVDFGTGQLEIAGKTASFNFFGAGIPGVESEGEVQASGAIVAGENRFTGTFTAKAGASDTYTGNLTGSFFGPSAEDIGGTLYGSSGPLYYSLAFAGYGLPETAPDDTLADLEGTTRFRTVWAAINLPAEGRIDPPLAETIIYDADTQTYTVSSRSAAGFQFSFGPANRVAAKDSEDFRAYGVAQPFVDGKVQYSIGLFDGETDNIQLTYASFMRVLATRTDFDGKTLGESVEYIGFGNFTPPDQLPRSGSATYAGRLFGDIDDGSKLVAALVGRSDLTANFGTGALAASLFPTRITADGVSTALGRYDFSGVIDAYSAAFTGAWNSGPGSLAGRFYGNAAQEYAAVFNIKDSAAGTMTGVTIGKQTAP</sequence>
<accession>A0A7W9B4I6</accession>
<dbReference type="InterPro" id="IPR001677">
    <property type="entry name" value="TbpB_B_D"/>
</dbReference>
<name>A0A7W9B4I6_9SPHN</name>
<dbReference type="Proteomes" id="UP000537161">
    <property type="component" value="Unassembled WGS sequence"/>
</dbReference>
<comment type="caution">
    <text evidence="2">The sequence shown here is derived from an EMBL/GenBank/DDBJ whole genome shotgun (WGS) entry which is preliminary data.</text>
</comment>
<keyword evidence="3" id="KW-1185">Reference proteome</keyword>
<dbReference type="Pfam" id="PF01298">
    <property type="entry name" value="TbpB_B_D"/>
    <property type="match status" value="1"/>
</dbReference>
<reference evidence="2 3" key="1">
    <citation type="submission" date="2020-08" db="EMBL/GenBank/DDBJ databases">
        <title>Genomic Encyclopedia of Type Strains, Phase IV (KMG-IV): sequencing the most valuable type-strain genomes for metagenomic binning, comparative biology and taxonomic classification.</title>
        <authorList>
            <person name="Goeker M."/>
        </authorList>
    </citation>
    <scope>NUCLEOTIDE SEQUENCE [LARGE SCALE GENOMIC DNA]</scope>
    <source>
        <strain evidence="2 3">DSM 27163</strain>
    </source>
</reference>
<evidence type="ECO:0000259" key="1">
    <source>
        <dbReference type="Pfam" id="PF01298"/>
    </source>
</evidence>
<dbReference type="Gene3D" id="2.40.160.90">
    <property type="match status" value="2"/>
</dbReference>
<dbReference type="EMBL" id="JACIJH010000003">
    <property type="protein sequence ID" value="MBB5706106.1"/>
    <property type="molecule type" value="Genomic_DNA"/>
</dbReference>
<feature type="domain" description="Transferrin-binding protein B C-lobe/N-lobe beta-barrel" evidence="1">
    <location>
        <begin position="382"/>
        <end position="499"/>
    </location>
</feature>